<reference evidence="7 8" key="1">
    <citation type="journal article" date="2015" name="Genome Announc.">
        <title>Complete Genome Sequencing of Protease-Producing Novel Arthrobacter sp. Strain IHBB 11108 Using PacBio Single-Molecule Real-Time Sequencing Technology.</title>
        <authorList>
            <person name="Kiran S."/>
            <person name="Swarnkar M.K."/>
            <person name="Pal M."/>
            <person name="Thakur R."/>
            <person name="Tewari R."/>
            <person name="Singh A.K."/>
            <person name="Gulati A."/>
        </authorList>
    </citation>
    <scope>NUCLEOTIDE SEQUENCE [LARGE SCALE GENOMIC DNA]</scope>
    <source>
        <strain evidence="7 8">IHBB 11108</strain>
    </source>
</reference>
<evidence type="ECO:0000259" key="6">
    <source>
        <dbReference type="PROSITE" id="PS50893"/>
    </source>
</evidence>
<feature type="domain" description="ABC transporter" evidence="6">
    <location>
        <begin position="11"/>
        <end position="246"/>
    </location>
</feature>
<evidence type="ECO:0000256" key="5">
    <source>
        <dbReference type="SAM" id="MobiDB-lite"/>
    </source>
</evidence>
<dbReference type="PROSITE" id="PS00211">
    <property type="entry name" value="ABC_TRANSPORTER_1"/>
    <property type="match status" value="2"/>
</dbReference>
<dbReference type="GO" id="GO:0042626">
    <property type="term" value="F:ATPase-coupled transmembrane transporter activity"/>
    <property type="evidence" value="ECO:0007669"/>
    <property type="project" value="TreeGrafter"/>
</dbReference>
<keyword evidence="2" id="KW-0813">Transport</keyword>
<dbReference type="PANTHER" id="PTHR43553">
    <property type="entry name" value="HEAVY METAL TRANSPORTER"/>
    <property type="match status" value="1"/>
</dbReference>
<dbReference type="STRING" id="1618207.UM93_11840"/>
<keyword evidence="4 7" id="KW-0067">ATP-binding</keyword>
<dbReference type="HOGENOM" id="CLU_000604_86_7_11"/>
<dbReference type="GO" id="GO:0016887">
    <property type="term" value="F:ATP hydrolysis activity"/>
    <property type="evidence" value="ECO:0007669"/>
    <property type="project" value="InterPro"/>
</dbReference>
<name>A0A0D4C0G4_9MICC</name>
<feature type="domain" description="ABC transporter" evidence="6">
    <location>
        <begin position="267"/>
        <end position="506"/>
    </location>
</feature>
<dbReference type="OrthoDB" id="501320at2"/>
<evidence type="ECO:0000256" key="2">
    <source>
        <dbReference type="ARBA" id="ARBA00022448"/>
    </source>
</evidence>
<dbReference type="PROSITE" id="PS50893">
    <property type="entry name" value="ABC_TRANSPORTER_2"/>
    <property type="match status" value="2"/>
</dbReference>
<dbReference type="InterPro" id="IPR015856">
    <property type="entry name" value="ABC_transpr_CbiO/EcfA_su"/>
</dbReference>
<keyword evidence="3" id="KW-0547">Nucleotide-binding</keyword>
<proteinExistence type="inferred from homology"/>
<protein>
    <submittedName>
        <fullName evidence="7">ABC transporter ATP-binding protein</fullName>
    </submittedName>
</protein>
<dbReference type="AlphaFoldDB" id="A0A0D4C0G4"/>
<dbReference type="RefSeq" id="WP_082057128.1">
    <property type="nucleotide sequence ID" value="NZ_CP011005.1"/>
</dbReference>
<dbReference type="SMART" id="SM00382">
    <property type="entry name" value="AAA"/>
    <property type="match status" value="2"/>
</dbReference>
<comment type="similarity">
    <text evidence="1">Belongs to the ABC transporter superfamily.</text>
</comment>
<dbReference type="GO" id="GO:0005524">
    <property type="term" value="F:ATP binding"/>
    <property type="evidence" value="ECO:0007669"/>
    <property type="project" value="UniProtKB-KW"/>
</dbReference>
<dbReference type="PATRIC" id="fig|1618207.4.peg.2400"/>
<dbReference type="GO" id="GO:0043190">
    <property type="term" value="C:ATP-binding cassette (ABC) transporter complex"/>
    <property type="evidence" value="ECO:0007669"/>
    <property type="project" value="TreeGrafter"/>
</dbReference>
<evidence type="ECO:0000313" key="7">
    <source>
        <dbReference type="EMBL" id="AJT42029.1"/>
    </source>
</evidence>
<dbReference type="InterPro" id="IPR050095">
    <property type="entry name" value="ECF_ABC_transporter_ATP-bd"/>
</dbReference>
<keyword evidence="8" id="KW-1185">Reference proteome</keyword>
<dbReference type="Pfam" id="PF00005">
    <property type="entry name" value="ABC_tran"/>
    <property type="match status" value="2"/>
</dbReference>
<evidence type="ECO:0000256" key="1">
    <source>
        <dbReference type="ARBA" id="ARBA00005417"/>
    </source>
</evidence>
<dbReference type="CDD" id="cd03225">
    <property type="entry name" value="ABC_cobalt_CbiO_domain1"/>
    <property type="match status" value="2"/>
</dbReference>
<accession>A0A0D4C0G4</accession>
<feature type="compositionally biased region" description="Basic and acidic residues" evidence="5">
    <location>
        <begin position="490"/>
        <end position="507"/>
    </location>
</feature>
<evidence type="ECO:0000313" key="8">
    <source>
        <dbReference type="Proteomes" id="UP000061839"/>
    </source>
</evidence>
<evidence type="ECO:0000256" key="3">
    <source>
        <dbReference type="ARBA" id="ARBA00022741"/>
    </source>
</evidence>
<dbReference type="Gene3D" id="3.40.50.300">
    <property type="entry name" value="P-loop containing nucleotide triphosphate hydrolases"/>
    <property type="match status" value="2"/>
</dbReference>
<dbReference type="KEGG" id="ari:UM93_11840"/>
<dbReference type="InterPro" id="IPR003439">
    <property type="entry name" value="ABC_transporter-like_ATP-bd"/>
</dbReference>
<dbReference type="SUPFAM" id="SSF52540">
    <property type="entry name" value="P-loop containing nucleoside triphosphate hydrolases"/>
    <property type="match status" value="2"/>
</dbReference>
<gene>
    <name evidence="7" type="ORF">UM93_11840</name>
</gene>
<sequence length="507" mass="53910">MPATRSGPARITAENWSFRRADRAAAVLHGLDFSIAPGERVLLLGPSGSGKSTLLHALAGVLGDGDAEETGTLALDGTHPRASRGRAGLMQQDPETQVILPRVGDDVAFGAENLSVPPEQIWPRVNDALRAVGLDLPLDHPSSSLSGGQKQRLALAGILAMQPGLVLLDEPTANLDPEGVLEVRDAVASALADRSATLIVVEHRVEVWRDQVDRVLVLNAQGGLEADGTPREVLVARGEALAAQGIWLPEHLPELPPFNSTPGRQLMTTESLAVGRRAVAAAQGLNLEIQAGQALAITGPNGSGKSTLALTLGGLLKPISGVLKAEPELADGLGAQPRSWKAKDLIARIGSVFQEPEHQFVTGNVRDELAFGLRHQGRRGTEKEGAEKEWAARVDELLEALGLADFAEANPFTLSGGQKRRLSVATVMAAKPKLLILDEPTFGQDALTWAALIELLRTALLEGSAVVSVSHDEQFIEALNSRQLLMPEQPESRLSDPRLTSERRPGR</sequence>
<dbReference type="EMBL" id="CP011005">
    <property type="protein sequence ID" value="AJT42029.1"/>
    <property type="molecule type" value="Genomic_DNA"/>
</dbReference>
<dbReference type="PANTHER" id="PTHR43553:SF24">
    <property type="entry name" value="ENERGY-COUPLING FACTOR TRANSPORTER ATP-BINDING PROTEIN ECFA1"/>
    <property type="match status" value="1"/>
</dbReference>
<dbReference type="Proteomes" id="UP000061839">
    <property type="component" value="Chromosome"/>
</dbReference>
<dbReference type="InterPro" id="IPR017871">
    <property type="entry name" value="ABC_transporter-like_CS"/>
</dbReference>
<feature type="region of interest" description="Disordered" evidence="5">
    <location>
        <begin position="487"/>
        <end position="507"/>
    </location>
</feature>
<dbReference type="InterPro" id="IPR027417">
    <property type="entry name" value="P-loop_NTPase"/>
</dbReference>
<organism evidence="7 8">
    <name type="scientific">Psychromicrobium lacuslunae</name>
    <dbReference type="NCBI Taxonomy" id="1618207"/>
    <lineage>
        <taxon>Bacteria</taxon>
        <taxon>Bacillati</taxon>
        <taxon>Actinomycetota</taxon>
        <taxon>Actinomycetes</taxon>
        <taxon>Micrococcales</taxon>
        <taxon>Micrococcaceae</taxon>
        <taxon>Psychromicrobium</taxon>
    </lineage>
</organism>
<evidence type="ECO:0000256" key="4">
    <source>
        <dbReference type="ARBA" id="ARBA00022840"/>
    </source>
</evidence>
<dbReference type="InterPro" id="IPR003593">
    <property type="entry name" value="AAA+_ATPase"/>
</dbReference>